<dbReference type="EMBL" id="MU826835">
    <property type="protein sequence ID" value="KAJ7372590.1"/>
    <property type="molecule type" value="Genomic_DNA"/>
</dbReference>
<feature type="transmembrane region" description="Helical" evidence="5">
    <location>
        <begin position="221"/>
        <end position="245"/>
    </location>
</feature>
<keyword evidence="3 5" id="KW-1133">Transmembrane helix</keyword>
<protein>
    <recommendedName>
        <fullName evidence="6">G-protein coupled receptors family 1 profile domain-containing protein</fullName>
    </recommendedName>
</protein>
<reference evidence="7" key="1">
    <citation type="submission" date="2023-01" db="EMBL/GenBank/DDBJ databases">
        <title>Genome assembly of the deep-sea coral Lophelia pertusa.</title>
        <authorList>
            <person name="Herrera S."/>
            <person name="Cordes E."/>
        </authorList>
    </citation>
    <scope>NUCLEOTIDE SEQUENCE</scope>
    <source>
        <strain evidence="7">USNM1676648</strain>
        <tissue evidence="7">Polyp</tissue>
    </source>
</reference>
<organism evidence="7 8">
    <name type="scientific">Desmophyllum pertusum</name>
    <dbReference type="NCBI Taxonomy" id="174260"/>
    <lineage>
        <taxon>Eukaryota</taxon>
        <taxon>Metazoa</taxon>
        <taxon>Cnidaria</taxon>
        <taxon>Anthozoa</taxon>
        <taxon>Hexacorallia</taxon>
        <taxon>Scleractinia</taxon>
        <taxon>Caryophylliina</taxon>
        <taxon>Caryophylliidae</taxon>
        <taxon>Desmophyllum</taxon>
    </lineage>
</organism>
<sequence length="292" mass="31652">MAISTTTLVYVLCLTAMIIFNIAGNSLVCLVILKKKAMKTSINRLLFHLAIADSLVAVFFIPPCILSYFIEQPSGVIGDLLCKFITGGALGWAAAAASSFLLVAIAVERYLATLHPLLTLSRGRSSWLVPGLWILAILLGLPSLVVSAYDVESQMCVENFPDYTTTRAYYLTWSFASSVVPICIMGYLYARIISCLRNRAVVPGSSQASVSQSSTKVTKMLISVSVIFITCWTPPAVLCVLSPVIPGGYATVYLVTTACALLNSCLNPLVYSLHSQQFRKNLASLVSCWKKK</sequence>
<dbReference type="CDD" id="cd00637">
    <property type="entry name" value="7tm_classA_rhodopsin-like"/>
    <property type="match status" value="1"/>
</dbReference>
<dbReference type="OrthoDB" id="5987909at2759"/>
<evidence type="ECO:0000256" key="5">
    <source>
        <dbReference type="SAM" id="Phobius"/>
    </source>
</evidence>
<keyword evidence="8" id="KW-1185">Reference proteome</keyword>
<feature type="transmembrane region" description="Helical" evidence="5">
    <location>
        <begin position="169"/>
        <end position="190"/>
    </location>
</feature>
<dbReference type="Proteomes" id="UP001163046">
    <property type="component" value="Unassembled WGS sequence"/>
</dbReference>
<dbReference type="SMART" id="SM01381">
    <property type="entry name" value="7TM_GPCR_Srsx"/>
    <property type="match status" value="1"/>
</dbReference>
<dbReference type="GO" id="GO:0016020">
    <property type="term" value="C:membrane"/>
    <property type="evidence" value="ECO:0007669"/>
    <property type="project" value="UniProtKB-SubCell"/>
</dbReference>
<keyword evidence="4 5" id="KW-0472">Membrane</keyword>
<evidence type="ECO:0000256" key="2">
    <source>
        <dbReference type="ARBA" id="ARBA00022692"/>
    </source>
</evidence>
<dbReference type="PRINTS" id="PR00237">
    <property type="entry name" value="GPCRRHODOPSN"/>
</dbReference>
<evidence type="ECO:0000313" key="7">
    <source>
        <dbReference type="EMBL" id="KAJ7372590.1"/>
    </source>
</evidence>
<evidence type="ECO:0000313" key="8">
    <source>
        <dbReference type="Proteomes" id="UP001163046"/>
    </source>
</evidence>
<comment type="caution">
    <text evidence="7">The sequence shown here is derived from an EMBL/GenBank/DDBJ whole genome shotgun (WGS) entry which is preliminary data.</text>
</comment>
<feature type="transmembrane region" description="Helical" evidence="5">
    <location>
        <begin position="45"/>
        <end position="69"/>
    </location>
</feature>
<evidence type="ECO:0000259" key="6">
    <source>
        <dbReference type="PROSITE" id="PS50262"/>
    </source>
</evidence>
<dbReference type="InterPro" id="IPR000276">
    <property type="entry name" value="GPCR_Rhodpsn"/>
</dbReference>
<feature type="transmembrane region" description="Helical" evidence="5">
    <location>
        <begin position="127"/>
        <end position="149"/>
    </location>
</feature>
<dbReference type="PROSITE" id="PS50262">
    <property type="entry name" value="G_PROTEIN_RECEP_F1_2"/>
    <property type="match status" value="1"/>
</dbReference>
<feature type="transmembrane region" description="Helical" evidence="5">
    <location>
        <begin position="89"/>
        <end position="107"/>
    </location>
</feature>
<comment type="subcellular location">
    <subcellularLocation>
        <location evidence="1">Membrane</location>
    </subcellularLocation>
</comment>
<dbReference type="Pfam" id="PF00001">
    <property type="entry name" value="7tm_1"/>
    <property type="match status" value="1"/>
</dbReference>
<accession>A0A9W9Z041</accession>
<feature type="transmembrane region" description="Helical" evidence="5">
    <location>
        <begin position="251"/>
        <end position="271"/>
    </location>
</feature>
<gene>
    <name evidence="7" type="ORF">OS493_017861</name>
</gene>
<dbReference type="PANTHER" id="PTHR45698">
    <property type="entry name" value="TRACE AMINE-ASSOCIATED RECEPTOR 19N-RELATED"/>
    <property type="match status" value="1"/>
</dbReference>
<dbReference type="SUPFAM" id="SSF81321">
    <property type="entry name" value="Family A G protein-coupled receptor-like"/>
    <property type="match status" value="1"/>
</dbReference>
<dbReference type="GO" id="GO:0004930">
    <property type="term" value="F:G protein-coupled receptor activity"/>
    <property type="evidence" value="ECO:0007669"/>
    <property type="project" value="InterPro"/>
</dbReference>
<evidence type="ECO:0000256" key="4">
    <source>
        <dbReference type="ARBA" id="ARBA00023136"/>
    </source>
</evidence>
<proteinExistence type="predicted"/>
<evidence type="ECO:0000256" key="1">
    <source>
        <dbReference type="ARBA" id="ARBA00004370"/>
    </source>
</evidence>
<feature type="transmembrane region" description="Helical" evidence="5">
    <location>
        <begin position="6"/>
        <end position="33"/>
    </location>
</feature>
<keyword evidence="2 5" id="KW-0812">Transmembrane</keyword>
<dbReference type="InterPro" id="IPR017452">
    <property type="entry name" value="GPCR_Rhodpsn_7TM"/>
</dbReference>
<name>A0A9W9Z041_9CNID</name>
<dbReference type="AlphaFoldDB" id="A0A9W9Z041"/>
<feature type="domain" description="G-protein coupled receptors family 1 profile" evidence="6">
    <location>
        <begin position="24"/>
        <end position="271"/>
    </location>
</feature>
<dbReference type="Gene3D" id="1.20.1070.10">
    <property type="entry name" value="Rhodopsin 7-helix transmembrane proteins"/>
    <property type="match status" value="1"/>
</dbReference>
<dbReference type="PANTHER" id="PTHR45698:SF1">
    <property type="entry name" value="TRACE AMINE-ASSOCIATED RECEPTOR 13C-LIKE"/>
    <property type="match status" value="1"/>
</dbReference>
<evidence type="ECO:0000256" key="3">
    <source>
        <dbReference type="ARBA" id="ARBA00022989"/>
    </source>
</evidence>